<accession>A0A8J7DWY6</accession>
<sequence length="128" mass="14989">MANDWDELTRKTFNFFVGSTHLVVEEMDKVLHDISDRTQSFVDDAIARGEAQSEQWVEEGDKESKGWRFERDRTPPLGLYGKLLQSVNHDRALADRLLESTQRKHPGASFDWCCEKVIYDLERDRNRT</sequence>
<reference evidence="1" key="1">
    <citation type="submission" date="2020-10" db="EMBL/GenBank/DDBJ databases">
        <authorList>
            <person name="Castelo-Branco R."/>
            <person name="Eusebio N."/>
            <person name="Adriana R."/>
            <person name="Vieira A."/>
            <person name="Brugerolle De Fraissinette N."/>
            <person name="Rezende De Castro R."/>
            <person name="Schneider M.P."/>
            <person name="Vasconcelos V."/>
            <person name="Leao P.N."/>
        </authorList>
    </citation>
    <scope>NUCLEOTIDE SEQUENCE</scope>
    <source>
        <strain evidence="1">LEGE 07157</strain>
    </source>
</reference>
<comment type="caution">
    <text evidence="1">The sequence shown here is derived from an EMBL/GenBank/DDBJ whole genome shotgun (WGS) entry which is preliminary data.</text>
</comment>
<gene>
    <name evidence="1" type="ORF">IQ249_11975</name>
</gene>
<keyword evidence="2" id="KW-1185">Reference proteome</keyword>
<dbReference type="EMBL" id="JADEWZ010000016">
    <property type="protein sequence ID" value="MBE9116618.1"/>
    <property type="molecule type" value="Genomic_DNA"/>
</dbReference>
<dbReference type="AlphaFoldDB" id="A0A8J7DWY6"/>
<organism evidence="1 2">
    <name type="scientific">Lusitaniella coriacea LEGE 07157</name>
    <dbReference type="NCBI Taxonomy" id="945747"/>
    <lineage>
        <taxon>Bacteria</taxon>
        <taxon>Bacillati</taxon>
        <taxon>Cyanobacteriota</taxon>
        <taxon>Cyanophyceae</taxon>
        <taxon>Spirulinales</taxon>
        <taxon>Lusitaniellaceae</taxon>
        <taxon>Lusitaniella</taxon>
    </lineage>
</organism>
<evidence type="ECO:0000313" key="1">
    <source>
        <dbReference type="EMBL" id="MBE9116618.1"/>
    </source>
</evidence>
<evidence type="ECO:0000313" key="2">
    <source>
        <dbReference type="Proteomes" id="UP000654482"/>
    </source>
</evidence>
<dbReference type="Proteomes" id="UP000654482">
    <property type="component" value="Unassembled WGS sequence"/>
</dbReference>
<dbReference type="RefSeq" id="WP_194029713.1">
    <property type="nucleotide sequence ID" value="NZ_JADEWZ010000016.1"/>
</dbReference>
<proteinExistence type="predicted"/>
<protein>
    <submittedName>
        <fullName evidence="1">Uncharacterized protein</fullName>
    </submittedName>
</protein>
<name>A0A8J7DWY6_9CYAN</name>